<evidence type="ECO:0000313" key="4">
    <source>
        <dbReference type="Proteomes" id="UP000509579"/>
    </source>
</evidence>
<dbReference type="Proteomes" id="UP000509579">
    <property type="component" value="Chromosome"/>
</dbReference>
<dbReference type="EMBL" id="CP054840">
    <property type="protein sequence ID" value="QKV52171.1"/>
    <property type="molecule type" value="Genomic_DNA"/>
</dbReference>
<dbReference type="InterPro" id="IPR012902">
    <property type="entry name" value="N_methyl_site"/>
</dbReference>
<name>A0A6N1WYL8_9BURK</name>
<feature type="domain" description="Type IV pilin Tt1218-like" evidence="2">
    <location>
        <begin position="40"/>
        <end position="106"/>
    </location>
</feature>
<keyword evidence="1" id="KW-0472">Membrane</keyword>
<keyword evidence="1" id="KW-0812">Transmembrane</keyword>
<dbReference type="InterPro" id="IPR013362">
    <property type="entry name" value="Pilus_4_PilV"/>
</dbReference>
<keyword evidence="4" id="KW-1185">Reference proteome</keyword>
<dbReference type="Pfam" id="PF22150">
    <property type="entry name" value="Tt1218-like"/>
    <property type="match status" value="1"/>
</dbReference>
<protein>
    <submittedName>
        <fullName evidence="3">Type IV pilus modification protein PilV</fullName>
    </submittedName>
</protein>
<accession>A0A6N1WYL8</accession>
<keyword evidence="1" id="KW-1133">Transmembrane helix</keyword>
<proteinExistence type="predicted"/>
<dbReference type="InterPro" id="IPR054402">
    <property type="entry name" value="Tt1218-like_dom"/>
</dbReference>
<dbReference type="KEGG" id="aant:HUK68_04245"/>
<dbReference type="AlphaFoldDB" id="A0A6N1WYL8"/>
<evidence type="ECO:0000259" key="2">
    <source>
        <dbReference type="Pfam" id="PF22150"/>
    </source>
</evidence>
<evidence type="ECO:0000313" key="3">
    <source>
        <dbReference type="EMBL" id="QKV52171.1"/>
    </source>
</evidence>
<sequence length="209" mass="21816">MQHLKARARRGARGQRGITLIESLIAMVVMALGILGIVGVQMRALTDTQAGVRRAQAIRLIEDLGERLQSNPDALNYLSAYAASPGSAPDCAAAACTPQQLAAFDVRQWHRNVAAALPAGSATVFIPQGGARQLGVLVGWNENRFNAGGKDATTAQTTALLAPLVVAGTDAAGNAVNCPDNQSCHIQYLQPTQRCAPWTVGGAGLYCAN</sequence>
<feature type="transmembrane region" description="Helical" evidence="1">
    <location>
        <begin position="20"/>
        <end position="40"/>
    </location>
</feature>
<gene>
    <name evidence="3" type="primary">pilV</name>
    <name evidence="3" type="ORF">HUK68_04245</name>
</gene>
<organism evidence="3 4">
    <name type="scientific">Comamonas antarctica</name>
    <dbReference type="NCBI Taxonomy" id="2743470"/>
    <lineage>
        <taxon>Bacteria</taxon>
        <taxon>Pseudomonadati</taxon>
        <taxon>Pseudomonadota</taxon>
        <taxon>Betaproteobacteria</taxon>
        <taxon>Burkholderiales</taxon>
        <taxon>Comamonadaceae</taxon>
        <taxon>Comamonas</taxon>
    </lineage>
</organism>
<dbReference type="Pfam" id="PF07963">
    <property type="entry name" value="N_methyl"/>
    <property type="match status" value="1"/>
</dbReference>
<reference evidence="3 4" key="1">
    <citation type="submission" date="2020-06" db="EMBL/GenBank/DDBJ databases">
        <title>Acidovorax antarctica sp. nov., isolated from Corinth ice sheet soil, Antarctic Fields Peninsula.</title>
        <authorList>
            <person name="Xu Q."/>
            <person name="Peng F."/>
        </authorList>
    </citation>
    <scope>NUCLEOTIDE SEQUENCE [LARGE SCALE GENOMIC DNA]</scope>
    <source>
        <strain evidence="3 4">16-35-5</strain>
    </source>
</reference>
<dbReference type="PROSITE" id="PS00409">
    <property type="entry name" value="PROKAR_NTER_METHYL"/>
    <property type="match status" value="1"/>
</dbReference>
<dbReference type="RefSeq" id="WP_175503072.1">
    <property type="nucleotide sequence ID" value="NZ_CAURQT010000001.1"/>
</dbReference>
<dbReference type="NCBIfam" id="TIGR02523">
    <property type="entry name" value="type_IV_pilV"/>
    <property type="match status" value="1"/>
</dbReference>
<evidence type="ECO:0000256" key="1">
    <source>
        <dbReference type="SAM" id="Phobius"/>
    </source>
</evidence>